<accession>A0A0L0HDL1</accession>
<feature type="region of interest" description="Disordered" evidence="1">
    <location>
        <begin position="115"/>
        <end position="136"/>
    </location>
</feature>
<evidence type="ECO:0000313" key="3">
    <source>
        <dbReference type="Proteomes" id="UP000053201"/>
    </source>
</evidence>
<evidence type="ECO:0000256" key="1">
    <source>
        <dbReference type="SAM" id="MobiDB-lite"/>
    </source>
</evidence>
<keyword evidence="3" id="KW-1185">Reference proteome</keyword>
<dbReference type="VEuPathDB" id="FungiDB:SPPG_06023"/>
<organism evidence="2 3">
    <name type="scientific">Spizellomyces punctatus (strain DAOM BR117)</name>
    <dbReference type="NCBI Taxonomy" id="645134"/>
    <lineage>
        <taxon>Eukaryota</taxon>
        <taxon>Fungi</taxon>
        <taxon>Fungi incertae sedis</taxon>
        <taxon>Chytridiomycota</taxon>
        <taxon>Chytridiomycota incertae sedis</taxon>
        <taxon>Chytridiomycetes</taxon>
        <taxon>Spizellomycetales</taxon>
        <taxon>Spizellomycetaceae</taxon>
        <taxon>Spizellomyces</taxon>
    </lineage>
</organism>
<dbReference type="Proteomes" id="UP000053201">
    <property type="component" value="Unassembled WGS sequence"/>
</dbReference>
<dbReference type="RefSeq" id="XP_016607116.1">
    <property type="nucleotide sequence ID" value="XM_016754229.1"/>
</dbReference>
<feature type="compositionally biased region" description="Acidic residues" evidence="1">
    <location>
        <begin position="116"/>
        <end position="131"/>
    </location>
</feature>
<dbReference type="InParanoid" id="A0A0L0HDL1"/>
<sequence>MGSVWVVSAVFRTTRKTLAESLRSGCTRLNKQLELQWNASHAACTRSLILFKALATSISTLAGISLSLGKVLAWAARTGTNGVCFTCRKLKSRKNVMKRRWRAAKMKNKLKITIKDDDEGNDDDDDDESEEDKSSIDVCIIHCSK</sequence>
<reference evidence="2 3" key="1">
    <citation type="submission" date="2009-08" db="EMBL/GenBank/DDBJ databases">
        <title>The Genome Sequence of Spizellomyces punctatus strain DAOM BR117.</title>
        <authorList>
            <consortium name="The Broad Institute Genome Sequencing Platform"/>
            <person name="Russ C."/>
            <person name="Cuomo C."/>
            <person name="Shea T."/>
            <person name="Young S.K."/>
            <person name="Zeng Q."/>
            <person name="Koehrsen M."/>
            <person name="Haas B."/>
            <person name="Borodovsky M."/>
            <person name="Guigo R."/>
            <person name="Alvarado L."/>
            <person name="Berlin A."/>
            <person name="Bochicchio J."/>
            <person name="Borenstein D."/>
            <person name="Chapman S."/>
            <person name="Chen Z."/>
            <person name="Engels R."/>
            <person name="Freedman E."/>
            <person name="Gellesch M."/>
            <person name="Goldberg J."/>
            <person name="Griggs A."/>
            <person name="Gujja S."/>
            <person name="Heiman D."/>
            <person name="Hepburn T."/>
            <person name="Howarth C."/>
            <person name="Jen D."/>
            <person name="Larson L."/>
            <person name="Lewis B."/>
            <person name="Mehta T."/>
            <person name="Park D."/>
            <person name="Pearson M."/>
            <person name="Roberts A."/>
            <person name="Saif S."/>
            <person name="Shenoy N."/>
            <person name="Sisk P."/>
            <person name="Stolte C."/>
            <person name="Sykes S."/>
            <person name="Thomson T."/>
            <person name="Walk T."/>
            <person name="White J."/>
            <person name="Yandava C."/>
            <person name="Burger G."/>
            <person name="Gray M.W."/>
            <person name="Holland P.W.H."/>
            <person name="King N."/>
            <person name="Lang F.B.F."/>
            <person name="Roger A.J."/>
            <person name="Ruiz-Trillo I."/>
            <person name="Lander E."/>
            <person name="Nusbaum C."/>
        </authorList>
    </citation>
    <scope>NUCLEOTIDE SEQUENCE [LARGE SCALE GENOMIC DNA]</scope>
    <source>
        <strain evidence="2 3">DAOM BR117</strain>
    </source>
</reference>
<evidence type="ECO:0000313" key="2">
    <source>
        <dbReference type="EMBL" id="KNC99076.1"/>
    </source>
</evidence>
<protein>
    <submittedName>
        <fullName evidence="2">Uncharacterized protein</fullName>
    </submittedName>
</protein>
<dbReference type="EMBL" id="KQ257459">
    <property type="protein sequence ID" value="KNC99076.1"/>
    <property type="molecule type" value="Genomic_DNA"/>
</dbReference>
<dbReference type="AlphaFoldDB" id="A0A0L0HDL1"/>
<name>A0A0L0HDL1_SPIPD</name>
<gene>
    <name evidence="2" type="ORF">SPPG_06023</name>
</gene>
<proteinExistence type="predicted"/>
<dbReference type="GeneID" id="27689358"/>